<proteinExistence type="predicted"/>
<keyword evidence="2" id="KW-1185">Reference proteome</keyword>
<organism evidence="1 2">
    <name type="scientific">Mycena sanguinolenta</name>
    <dbReference type="NCBI Taxonomy" id="230812"/>
    <lineage>
        <taxon>Eukaryota</taxon>
        <taxon>Fungi</taxon>
        <taxon>Dikarya</taxon>
        <taxon>Basidiomycota</taxon>
        <taxon>Agaricomycotina</taxon>
        <taxon>Agaricomycetes</taxon>
        <taxon>Agaricomycetidae</taxon>
        <taxon>Agaricales</taxon>
        <taxon>Marasmiineae</taxon>
        <taxon>Mycenaceae</taxon>
        <taxon>Mycena</taxon>
    </lineage>
</organism>
<reference evidence="1" key="1">
    <citation type="submission" date="2020-05" db="EMBL/GenBank/DDBJ databases">
        <title>Mycena genomes resolve the evolution of fungal bioluminescence.</title>
        <authorList>
            <person name="Tsai I.J."/>
        </authorList>
    </citation>
    <scope>NUCLEOTIDE SEQUENCE</scope>
    <source>
        <strain evidence="1">160909Yilan</strain>
    </source>
</reference>
<dbReference type="AlphaFoldDB" id="A0A8H6ZJ54"/>
<sequence length="135" mass="15183">MQSPAADLAKWPGRLLPLAVLFGQDTDEAYKVSNPATCFTDEFGNTINFGHTGPSWLTPYVLPLLKNGKSSAVEVQELDKGRLFYTLQKHEETGYWVFSHTKIDLYGWIGIFTSSVVVKELDGLIQFLEKLNLEE</sequence>
<gene>
    <name evidence="1" type="ORF">MSAN_00211700</name>
</gene>
<evidence type="ECO:0000313" key="2">
    <source>
        <dbReference type="Proteomes" id="UP000623467"/>
    </source>
</evidence>
<protein>
    <submittedName>
        <fullName evidence="1">Uncharacterized protein</fullName>
    </submittedName>
</protein>
<evidence type="ECO:0000313" key="1">
    <source>
        <dbReference type="EMBL" id="KAF7377881.1"/>
    </source>
</evidence>
<dbReference type="EMBL" id="JACAZH010000001">
    <property type="protein sequence ID" value="KAF7377881.1"/>
    <property type="molecule type" value="Genomic_DNA"/>
</dbReference>
<dbReference type="OrthoDB" id="2948200at2759"/>
<name>A0A8H6ZJ54_9AGAR</name>
<comment type="caution">
    <text evidence="1">The sequence shown here is derived from an EMBL/GenBank/DDBJ whole genome shotgun (WGS) entry which is preliminary data.</text>
</comment>
<dbReference type="Proteomes" id="UP000623467">
    <property type="component" value="Unassembled WGS sequence"/>
</dbReference>
<accession>A0A8H6ZJ54</accession>